<dbReference type="HAMAP" id="MF_00316">
    <property type="entry name" value="MobA"/>
    <property type="match status" value="1"/>
</dbReference>
<dbReference type="Proteomes" id="UP000294914">
    <property type="component" value="Unassembled WGS sequence"/>
</dbReference>
<evidence type="ECO:0000256" key="3">
    <source>
        <dbReference type="ARBA" id="ARBA00022723"/>
    </source>
</evidence>
<comment type="function">
    <text evidence="8">Transfers a GMP moiety from GTP to Mo-molybdopterin (Mo-MPT) cofactor (Moco or molybdenum cofactor) to form Mo-molybdopterin guanine dinucleotide (Mo-MGD) cofactor.</text>
</comment>
<protein>
    <recommendedName>
        <fullName evidence="8">Molybdenum cofactor guanylyltransferase</fullName>
        <shortName evidence="8">MoCo guanylyltransferase</shortName>
        <ecNumber evidence="8">2.7.7.77</ecNumber>
    </recommendedName>
    <alternativeName>
        <fullName evidence="8">GTP:molybdopterin guanylyltransferase</fullName>
    </alternativeName>
    <alternativeName>
        <fullName evidence="8">Mo-MPT guanylyltransferase</fullName>
    </alternativeName>
    <alternativeName>
        <fullName evidence="8">Molybdopterin guanylyltransferase</fullName>
    </alternativeName>
    <alternativeName>
        <fullName evidence="8">Molybdopterin-guanine dinucleotide synthase</fullName>
        <shortName evidence="8">MGD synthase</shortName>
    </alternativeName>
</protein>
<feature type="binding site" evidence="8">
    <location>
        <position position="27"/>
    </location>
    <ligand>
        <name>GTP</name>
        <dbReference type="ChEBI" id="CHEBI:37565"/>
    </ligand>
</feature>
<comment type="catalytic activity">
    <reaction evidence="8">
        <text>Mo-molybdopterin + GTP + H(+) = Mo-molybdopterin guanine dinucleotide + diphosphate</text>
        <dbReference type="Rhea" id="RHEA:34243"/>
        <dbReference type="ChEBI" id="CHEBI:15378"/>
        <dbReference type="ChEBI" id="CHEBI:33019"/>
        <dbReference type="ChEBI" id="CHEBI:37565"/>
        <dbReference type="ChEBI" id="CHEBI:71302"/>
        <dbReference type="ChEBI" id="CHEBI:71310"/>
        <dbReference type="EC" id="2.7.7.77"/>
    </reaction>
</comment>
<dbReference type="InterPro" id="IPR013482">
    <property type="entry name" value="Molybde_CF_guanTrfase"/>
</dbReference>
<feature type="binding site" evidence="8">
    <location>
        <position position="73"/>
    </location>
    <ligand>
        <name>GTP</name>
        <dbReference type="ChEBI" id="CHEBI:37565"/>
    </ligand>
</feature>
<evidence type="ECO:0000256" key="5">
    <source>
        <dbReference type="ARBA" id="ARBA00022842"/>
    </source>
</evidence>
<dbReference type="PANTHER" id="PTHR19136:SF81">
    <property type="entry name" value="MOLYBDENUM COFACTOR GUANYLYLTRANSFERASE"/>
    <property type="match status" value="1"/>
</dbReference>
<dbReference type="InterPro" id="IPR029044">
    <property type="entry name" value="Nucleotide-diphossugar_trans"/>
</dbReference>
<keyword evidence="1 8" id="KW-0963">Cytoplasm</keyword>
<keyword evidence="6 8" id="KW-0342">GTP-binding</keyword>
<keyword evidence="5 8" id="KW-0460">Magnesium</keyword>
<dbReference type="CDD" id="cd02503">
    <property type="entry name" value="MobA"/>
    <property type="match status" value="1"/>
</dbReference>
<dbReference type="GO" id="GO:0005737">
    <property type="term" value="C:cytoplasm"/>
    <property type="evidence" value="ECO:0007669"/>
    <property type="project" value="UniProtKB-SubCell"/>
</dbReference>
<dbReference type="AlphaFoldDB" id="A0A4R8IFJ5"/>
<evidence type="ECO:0000256" key="2">
    <source>
        <dbReference type="ARBA" id="ARBA00022679"/>
    </source>
</evidence>
<dbReference type="InterPro" id="IPR025877">
    <property type="entry name" value="MobA-like_NTP_Trfase"/>
</dbReference>
<feature type="binding site" evidence="8">
    <location>
        <position position="55"/>
    </location>
    <ligand>
        <name>GTP</name>
        <dbReference type="ChEBI" id="CHEBI:37565"/>
    </ligand>
</feature>
<comment type="cofactor">
    <cofactor evidence="8">
        <name>Mg(2+)</name>
        <dbReference type="ChEBI" id="CHEBI:18420"/>
    </cofactor>
</comment>
<dbReference type="NCBIfam" id="TIGR02665">
    <property type="entry name" value="molyb_mobA"/>
    <property type="match status" value="1"/>
</dbReference>
<dbReference type="EC" id="2.7.7.77" evidence="8"/>
<keyword evidence="2 8" id="KW-0808">Transferase</keyword>
<comment type="similarity">
    <text evidence="8">Belongs to the MobA family.</text>
</comment>
<dbReference type="SUPFAM" id="SSF53448">
    <property type="entry name" value="Nucleotide-diphospho-sugar transferases"/>
    <property type="match status" value="1"/>
</dbReference>
<feature type="binding site" evidence="8">
    <location>
        <position position="103"/>
    </location>
    <ligand>
        <name>GTP</name>
        <dbReference type="ChEBI" id="CHEBI:37565"/>
    </ligand>
</feature>
<keyword evidence="10" id="KW-0548">Nucleotidyltransferase</keyword>
<dbReference type="Pfam" id="PF12804">
    <property type="entry name" value="NTP_transf_3"/>
    <property type="match status" value="1"/>
</dbReference>
<sequence length="193" mass="21951">MNFPEPTEVTGIVLAGGRARRMQGEDKGLLLYQGRPLIEHVCERLRPQLARLCINANRHPDTYRRYGYPVFADQWPDYAGPLAGFYSALQQCEGDWFCFVPCDTPCLPGDLVERLCAAARREQVPLVSVSDGQRLHGTVCLLHRSCEAALQTYYEQDGHRVQEWIRNQPHAVVDYADQPRALLNINEPQQLDT</sequence>
<evidence type="ECO:0000259" key="9">
    <source>
        <dbReference type="Pfam" id="PF12804"/>
    </source>
</evidence>
<feature type="domain" description="MobA-like NTP transferase" evidence="9">
    <location>
        <begin position="11"/>
        <end position="168"/>
    </location>
</feature>
<keyword evidence="11" id="KW-1185">Reference proteome</keyword>
<dbReference type="Gene3D" id="3.90.550.10">
    <property type="entry name" value="Spore Coat Polysaccharide Biosynthesis Protein SpsA, Chain A"/>
    <property type="match status" value="1"/>
</dbReference>
<evidence type="ECO:0000256" key="6">
    <source>
        <dbReference type="ARBA" id="ARBA00023134"/>
    </source>
</evidence>
<name>A0A4R8IFJ5_9GAMM</name>
<dbReference type="RefSeq" id="WP_134085017.1">
    <property type="nucleotide sequence ID" value="NZ_SOQX01000008.1"/>
</dbReference>
<keyword evidence="7 8" id="KW-0501">Molybdenum cofactor biosynthesis</keyword>
<evidence type="ECO:0000256" key="1">
    <source>
        <dbReference type="ARBA" id="ARBA00022490"/>
    </source>
</evidence>
<evidence type="ECO:0000313" key="11">
    <source>
        <dbReference type="Proteomes" id="UP000294914"/>
    </source>
</evidence>
<feature type="binding site" evidence="8">
    <location>
        <position position="103"/>
    </location>
    <ligand>
        <name>Mg(2+)</name>
        <dbReference type="ChEBI" id="CHEBI:18420"/>
    </ligand>
</feature>
<dbReference type="PANTHER" id="PTHR19136">
    <property type="entry name" value="MOLYBDENUM COFACTOR GUANYLYLTRANSFERASE"/>
    <property type="match status" value="1"/>
</dbReference>
<dbReference type="GO" id="GO:1902758">
    <property type="term" value="P:bis(molybdopterin guanine dinucleotide)molybdenum biosynthetic process"/>
    <property type="evidence" value="ECO:0007669"/>
    <property type="project" value="TreeGrafter"/>
</dbReference>
<reference evidence="10 11" key="1">
    <citation type="submission" date="2019-03" db="EMBL/GenBank/DDBJ databases">
        <title>Genomic Encyclopedia of Type Strains, Phase IV (KMG-IV): sequencing the most valuable type-strain genomes for metagenomic binning, comparative biology and taxonomic classification.</title>
        <authorList>
            <person name="Goeker M."/>
        </authorList>
    </citation>
    <scope>NUCLEOTIDE SEQUENCE [LARGE SCALE GENOMIC DNA]</scope>
    <source>
        <strain evidence="10 11">DSM 16326</strain>
    </source>
</reference>
<dbReference type="GO" id="GO:0061603">
    <property type="term" value="F:molybdenum cofactor guanylyltransferase activity"/>
    <property type="evidence" value="ECO:0007669"/>
    <property type="project" value="UniProtKB-EC"/>
</dbReference>
<dbReference type="OrthoDB" id="9788394at2"/>
<evidence type="ECO:0000256" key="8">
    <source>
        <dbReference type="HAMAP-Rule" id="MF_00316"/>
    </source>
</evidence>
<comment type="subunit">
    <text evidence="8">Monomer.</text>
</comment>
<comment type="domain">
    <text evidence="8">The N-terminal domain determines nucleotide recognition and specific binding, while the C-terminal domain determines the specific binding to the target protein.</text>
</comment>
<evidence type="ECO:0000256" key="7">
    <source>
        <dbReference type="ARBA" id="ARBA00023150"/>
    </source>
</evidence>
<evidence type="ECO:0000256" key="4">
    <source>
        <dbReference type="ARBA" id="ARBA00022741"/>
    </source>
</evidence>
<keyword evidence="4 8" id="KW-0547">Nucleotide-binding</keyword>
<gene>
    <name evidence="8" type="primary">mobA</name>
    <name evidence="10" type="ORF">EDC23_2495</name>
</gene>
<comment type="subcellular location">
    <subcellularLocation>
        <location evidence="8">Cytoplasm</location>
    </subcellularLocation>
</comment>
<keyword evidence="3 8" id="KW-0479">Metal-binding</keyword>
<feature type="binding site" evidence="8">
    <location>
        <begin position="14"/>
        <end position="16"/>
    </location>
    <ligand>
        <name>GTP</name>
        <dbReference type="ChEBI" id="CHEBI:37565"/>
    </ligand>
</feature>
<dbReference type="GO" id="GO:0046872">
    <property type="term" value="F:metal ion binding"/>
    <property type="evidence" value="ECO:0007669"/>
    <property type="project" value="UniProtKB-KW"/>
</dbReference>
<proteinExistence type="inferred from homology"/>
<evidence type="ECO:0000313" key="10">
    <source>
        <dbReference type="EMBL" id="TDX99285.1"/>
    </source>
</evidence>
<accession>A0A4R8IFJ5</accession>
<organism evidence="10 11">
    <name type="scientific">Thiohalophilus thiocyanatoxydans</name>
    <dbReference type="NCBI Taxonomy" id="381308"/>
    <lineage>
        <taxon>Bacteria</taxon>
        <taxon>Pseudomonadati</taxon>
        <taxon>Pseudomonadota</taxon>
        <taxon>Gammaproteobacteria</taxon>
        <taxon>Thiohalomonadales</taxon>
        <taxon>Thiohalophilaceae</taxon>
        <taxon>Thiohalophilus</taxon>
    </lineage>
</organism>
<dbReference type="GO" id="GO:0005525">
    <property type="term" value="F:GTP binding"/>
    <property type="evidence" value="ECO:0007669"/>
    <property type="project" value="UniProtKB-UniRule"/>
</dbReference>
<comment type="caution">
    <text evidence="10">The sequence shown here is derived from an EMBL/GenBank/DDBJ whole genome shotgun (WGS) entry which is preliminary data.</text>
</comment>
<dbReference type="EMBL" id="SOQX01000008">
    <property type="protein sequence ID" value="TDX99285.1"/>
    <property type="molecule type" value="Genomic_DNA"/>
</dbReference>